<sequence>MSAPAMAGSVSTRSTLVAAEMLKVCISTASFFDKHHPGNFRKVGMRHFHKLRIKLHCPIIHIDKLWSMVPPAAGAPSKGDFQAERQAMEEMKFWAWWRWSPKPFFLMMDLGL</sequence>
<accession>F6H963</accession>
<dbReference type="GO" id="GO:0022625">
    <property type="term" value="C:cytosolic large ribosomal subunit"/>
    <property type="evidence" value="ECO:0000318"/>
    <property type="project" value="GO_Central"/>
</dbReference>
<dbReference type="OrthoDB" id="9798473at2759"/>
<dbReference type="STRING" id="29760.F6H963"/>
<reference evidence="5" key="1">
    <citation type="journal article" date="2007" name="Nature">
        <title>The grapevine genome sequence suggests ancestral hexaploidization in major angiosperm phyla.</title>
        <authorList>
            <consortium name="The French-Italian Public Consortium for Grapevine Genome Characterization."/>
            <person name="Jaillon O."/>
            <person name="Aury J.-M."/>
            <person name="Noel B."/>
            <person name="Policriti A."/>
            <person name="Clepet C."/>
            <person name="Casagrande A."/>
            <person name="Choisne N."/>
            <person name="Aubourg S."/>
            <person name="Vitulo N."/>
            <person name="Jubin C."/>
            <person name="Vezzi A."/>
            <person name="Legeai F."/>
            <person name="Hugueney P."/>
            <person name="Dasilva C."/>
            <person name="Horner D."/>
            <person name="Mica E."/>
            <person name="Jublot D."/>
            <person name="Poulain J."/>
            <person name="Bruyere C."/>
            <person name="Billault A."/>
            <person name="Segurens B."/>
            <person name="Gouyvenoux M."/>
            <person name="Ugarte E."/>
            <person name="Cattonaro F."/>
            <person name="Anthouard V."/>
            <person name="Vico V."/>
            <person name="Del Fabbro C."/>
            <person name="Alaux M."/>
            <person name="Di Gaspero G."/>
            <person name="Dumas V."/>
            <person name="Felice N."/>
            <person name="Paillard S."/>
            <person name="Juman I."/>
            <person name="Moroldo M."/>
            <person name="Scalabrin S."/>
            <person name="Canaguier A."/>
            <person name="Le Clainche I."/>
            <person name="Malacrida G."/>
            <person name="Durand E."/>
            <person name="Pesole G."/>
            <person name="Laucou V."/>
            <person name="Chatelet P."/>
            <person name="Merdinoglu D."/>
            <person name="Delledonne M."/>
            <person name="Pezzotti M."/>
            <person name="Lecharny A."/>
            <person name="Scarpelli C."/>
            <person name="Artiguenave F."/>
            <person name="Pe M.E."/>
            <person name="Valle G."/>
            <person name="Morgante M."/>
            <person name="Caboche M."/>
            <person name="Adam-Blondon A.-F."/>
            <person name="Weissenbach J."/>
            <person name="Quetier F."/>
            <person name="Wincker P."/>
        </authorList>
    </citation>
    <scope>NUCLEOTIDE SEQUENCE [LARGE SCALE GENOMIC DNA]</scope>
    <source>
        <strain evidence="5">cv. Pinot noir / PN40024</strain>
    </source>
</reference>
<dbReference type="PANTHER" id="PTHR11721">
    <property type="entry name" value="60S RIBOSOMAL PROTEIN L27A"/>
    <property type="match status" value="1"/>
</dbReference>
<dbReference type="InParanoid" id="F6H963"/>
<evidence type="ECO:0000256" key="3">
    <source>
        <dbReference type="ARBA" id="ARBA00023274"/>
    </source>
</evidence>
<evidence type="ECO:0000256" key="2">
    <source>
        <dbReference type="ARBA" id="ARBA00022980"/>
    </source>
</evidence>
<protein>
    <submittedName>
        <fullName evidence="4">Uncharacterized protein</fullName>
    </submittedName>
</protein>
<evidence type="ECO:0000256" key="1">
    <source>
        <dbReference type="ARBA" id="ARBA00007320"/>
    </source>
</evidence>
<dbReference type="FunFam" id="3.100.10.10:FF:000039">
    <property type="match status" value="1"/>
</dbReference>
<evidence type="ECO:0000313" key="4">
    <source>
        <dbReference type="EMBL" id="CCB48761.1"/>
    </source>
</evidence>
<comment type="similarity">
    <text evidence="1">Belongs to the universal ribosomal protein uL15 family.</text>
</comment>
<dbReference type="GO" id="GO:0003735">
    <property type="term" value="F:structural constituent of ribosome"/>
    <property type="evidence" value="ECO:0000318"/>
    <property type="project" value="GO_Central"/>
</dbReference>
<dbReference type="eggNOG" id="KOG1742">
    <property type="taxonomic scope" value="Eukaryota"/>
</dbReference>
<name>F6H963_VITVI</name>
<dbReference type="EMBL" id="FN595497">
    <property type="protein sequence ID" value="CCB48761.1"/>
    <property type="molecule type" value="Genomic_DNA"/>
</dbReference>
<dbReference type="PANTHER" id="PTHR11721:SF3">
    <property type="entry name" value="LARGE RIBOSOMAL SUBUNIT PROTEIN UL15"/>
    <property type="match status" value="1"/>
</dbReference>
<keyword evidence="3" id="KW-0687">Ribonucleoprotein</keyword>
<dbReference type="PaxDb" id="29760-VIT_12s0034g00440.t01"/>
<dbReference type="InterPro" id="IPR036227">
    <property type="entry name" value="Ribosomal_uL15/eL18_sf"/>
</dbReference>
<dbReference type="AlphaFoldDB" id="F6H963"/>
<dbReference type="Gene3D" id="3.100.10.10">
    <property type="match status" value="1"/>
</dbReference>
<dbReference type="SUPFAM" id="SSF52080">
    <property type="entry name" value="Ribosomal proteins L15p and L18e"/>
    <property type="match status" value="1"/>
</dbReference>
<organism evidence="4 5">
    <name type="scientific">Vitis vinifera</name>
    <name type="common">Grape</name>
    <dbReference type="NCBI Taxonomy" id="29760"/>
    <lineage>
        <taxon>Eukaryota</taxon>
        <taxon>Viridiplantae</taxon>
        <taxon>Streptophyta</taxon>
        <taxon>Embryophyta</taxon>
        <taxon>Tracheophyta</taxon>
        <taxon>Spermatophyta</taxon>
        <taxon>Magnoliopsida</taxon>
        <taxon>eudicotyledons</taxon>
        <taxon>Gunneridae</taxon>
        <taxon>Pentapetalae</taxon>
        <taxon>rosids</taxon>
        <taxon>Vitales</taxon>
        <taxon>Vitaceae</taxon>
        <taxon>Viteae</taxon>
        <taxon>Vitis</taxon>
    </lineage>
</organism>
<evidence type="ECO:0000313" key="5">
    <source>
        <dbReference type="Proteomes" id="UP000009183"/>
    </source>
</evidence>
<dbReference type="HOGENOM" id="CLU_2214795_0_0_1"/>
<keyword evidence="5" id="KW-1185">Reference proteome</keyword>
<keyword evidence="2" id="KW-0689">Ribosomal protein</keyword>
<dbReference type="Proteomes" id="UP000009183">
    <property type="component" value="Chromosome 12"/>
</dbReference>
<proteinExistence type="inferred from homology"/>
<gene>
    <name evidence="4" type="ordered locus">VIT_12s0034g00440</name>
</gene>